<protein>
    <submittedName>
        <fullName evidence="9">MFS domain-containing protein</fullName>
    </submittedName>
</protein>
<dbReference type="GO" id="GO:0016020">
    <property type="term" value="C:membrane"/>
    <property type="evidence" value="ECO:0007669"/>
    <property type="project" value="UniProtKB-SubCell"/>
</dbReference>
<sequence>MMMEYTNNKYRVVMASAFQWPFAYMTIALIAYLTKGWQNFFVFLNLVSSPLTIAFMLFLESPRWLIATGQLDKACEVLNDIAHRRWNNTKAHFNTEDISSIHKNEKKRFYTFYHLFSTPRLAKQSLMQILSMFTYAMVSNTYIYTVGGMHDSVIMFIFLDGIFRLFTPFVIIFLDMQMPSFGRKIQFVGALLIEGVLFGVIIALIQLGYNYDHIVFNERQQRRQCVPLFRHIGSIVGLVVLTPLLSSWTVGAFVVPECMIIITLIAGFFLQPETKGKALMDQMVQANYGRLENELPRALIRQANVLAAGHKVAQMEARERYRKELEAVQAAKRAGQNVDSPWAFKESSPNAIQTDGHEYRGSKKEREEEQLNQYSNDAFDRDNDDKETDLGIPSSF</sequence>
<evidence type="ECO:0000313" key="8">
    <source>
        <dbReference type="Proteomes" id="UP000050761"/>
    </source>
</evidence>
<keyword evidence="3 6" id="KW-1133">Transmembrane helix</keyword>
<gene>
    <name evidence="7" type="ORF">HPBE_LOCUS4077</name>
</gene>
<dbReference type="Pfam" id="PF00083">
    <property type="entry name" value="Sugar_tr"/>
    <property type="match status" value="1"/>
</dbReference>
<evidence type="ECO:0000256" key="3">
    <source>
        <dbReference type="ARBA" id="ARBA00022989"/>
    </source>
</evidence>
<evidence type="ECO:0000256" key="2">
    <source>
        <dbReference type="ARBA" id="ARBA00022692"/>
    </source>
</evidence>
<feature type="transmembrane region" description="Helical" evidence="6">
    <location>
        <begin position="153"/>
        <end position="175"/>
    </location>
</feature>
<proteinExistence type="predicted"/>
<evidence type="ECO:0000256" key="4">
    <source>
        <dbReference type="ARBA" id="ARBA00023136"/>
    </source>
</evidence>
<evidence type="ECO:0000256" key="6">
    <source>
        <dbReference type="SAM" id="Phobius"/>
    </source>
</evidence>
<name>A0A3P7WFX3_HELPZ</name>
<feature type="transmembrane region" description="Helical" evidence="6">
    <location>
        <begin position="187"/>
        <end position="209"/>
    </location>
</feature>
<dbReference type="SUPFAM" id="SSF103473">
    <property type="entry name" value="MFS general substrate transporter"/>
    <property type="match status" value="1"/>
</dbReference>
<evidence type="ECO:0000313" key="7">
    <source>
        <dbReference type="EMBL" id="VDO59981.1"/>
    </source>
</evidence>
<reference evidence="7 8" key="1">
    <citation type="submission" date="2018-11" db="EMBL/GenBank/DDBJ databases">
        <authorList>
            <consortium name="Pathogen Informatics"/>
        </authorList>
    </citation>
    <scope>NUCLEOTIDE SEQUENCE [LARGE SCALE GENOMIC DNA]</scope>
</reference>
<feature type="transmembrane region" description="Helical" evidence="6">
    <location>
        <begin position="129"/>
        <end position="147"/>
    </location>
</feature>
<feature type="transmembrane region" description="Helical" evidence="6">
    <location>
        <begin position="40"/>
        <end position="59"/>
    </location>
</feature>
<dbReference type="GO" id="GO:0022857">
    <property type="term" value="F:transmembrane transporter activity"/>
    <property type="evidence" value="ECO:0007669"/>
    <property type="project" value="InterPro"/>
</dbReference>
<dbReference type="Proteomes" id="UP000050761">
    <property type="component" value="Unassembled WGS sequence"/>
</dbReference>
<dbReference type="OrthoDB" id="3936150at2759"/>
<dbReference type="Gene3D" id="1.20.1250.20">
    <property type="entry name" value="MFS general substrate transporter like domains"/>
    <property type="match status" value="1"/>
</dbReference>
<feature type="compositionally biased region" description="Basic and acidic residues" evidence="5">
    <location>
        <begin position="355"/>
        <end position="369"/>
    </location>
</feature>
<dbReference type="PANTHER" id="PTHR24064">
    <property type="entry name" value="SOLUTE CARRIER FAMILY 22 MEMBER"/>
    <property type="match status" value="1"/>
</dbReference>
<evidence type="ECO:0000313" key="9">
    <source>
        <dbReference type="WBParaSite" id="HPBE_0000407601-mRNA-1"/>
    </source>
</evidence>
<organism evidence="7">
    <name type="scientific">Heligmosomoides polygyrus</name>
    <name type="common">Parasitic roundworm</name>
    <dbReference type="NCBI Taxonomy" id="6339"/>
    <lineage>
        <taxon>Eukaryota</taxon>
        <taxon>Metazoa</taxon>
        <taxon>Ecdysozoa</taxon>
        <taxon>Nematoda</taxon>
        <taxon>Chromadorea</taxon>
        <taxon>Rhabditida</taxon>
        <taxon>Rhabditina</taxon>
        <taxon>Rhabditomorpha</taxon>
        <taxon>Strongyloidea</taxon>
        <taxon>Heligmosomidae</taxon>
        <taxon>Heligmosomoides</taxon>
    </lineage>
</organism>
<evidence type="ECO:0000256" key="1">
    <source>
        <dbReference type="ARBA" id="ARBA00004141"/>
    </source>
</evidence>
<keyword evidence="4 6" id="KW-0472">Membrane</keyword>
<feature type="transmembrane region" description="Helical" evidence="6">
    <location>
        <begin position="248"/>
        <end position="270"/>
    </location>
</feature>
<feature type="region of interest" description="Disordered" evidence="5">
    <location>
        <begin position="339"/>
        <end position="396"/>
    </location>
</feature>
<evidence type="ECO:0000256" key="5">
    <source>
        <dbReference type="SAM" id="MobiDB-lite"/>
    </source>
</evidence>
<dbReference type="AlphaFoldDB" id="A0A3P7WFX3"/>
<dbReference type="WBParaSite" id="HPBE_0000407601-mRNA-1">
    <property type="protein sequence ID" value="HPBE_0000407601-mRNA-1"/>
    <property type="gene ID" value="HPBE_0000407601"/>
</dbReference>
<dbReference type="InterPro" id="IPR005828">
    <property type="entry name" value="MFS_sugar_transport-like"/>
</dbReference>
<feature type="transmembrane region" description="Helical" evidence="6">
    <location>
        <begin position="12"/>
        <end position="34"/>
    </location>
</feature>
<dbReference type="InterPro" id="IPR036259">
    <property type="entry name" value="MFS_trans_sf"/>
</dbReference>
<keyword evidence="8" id="KW-1185">Reference proteome</keyword>
<reference evidence="9" key="2">
    <citation type="submission" date="2019-09" db="UniProtKB">
        <authorList>
            <consortium name="WormBaseParasite"/>
        </authorList>
    </citation>
    <scope>IDENTIFICATION</scope>
</reference>
<dbReference type="EMBL" id="UZAH01025270">
    <property type="protein sequence ID" value="VDO59981.1"/>
    <property type="molecule type" value="Genomic_DNA"/>
</dbReference>
<keyword evidence="2 6" id="KW-0812">Transmembrane</keyword>
<accession>A0A3P7WFX3</accession>
<comment type="subcellular location">
    <subcellularLocation>
        <location evidence="1">Membrane</location>
        <topology evidence="1">Multi-pass membrane protein</topology>
    </subcellularLocation>
</comment>